<dbReference type="GO" id="GO:0005576">
    <property type="term" value="C:extracellular region"/>
    <property type="evidence" value="ECO:0007669"/>
    <property type="project" value="UniProtKB-SubCell"/>
</dbReference>
<dbReference type="GO" id="GO:0043546">
    <property type="term" value="F:molybdopterin cofactor binding"/>
    <property type="evidence" value="ECO:0007669"/>
    <property type="project" value="InterPro"/>
</dbReference>
<comment type="subunit">
    <text evidence="16">Component of the nitrate reductase NapAB complex composed of NapA and NapB.</text>
</comment>
<dbReference type="CDD" id="cd00508">
    <property type="entry name" value="MopB_CT_Fdh-Nap-like"/>
    <property type="match status" value="1"/>
</dbReference>
<feature type="binding site" evidence="16">
    <location>
        <position position="48"/>
    </location>
    <ligand>
        <name>[4Fe-4S] cluster</name>
        <dbReference type="ChEBI" id="CHEBI:49883"/>
    </ligand>
</feature>
<dbReference type="EC" id="1.9.6.1" evidence="16"/>
<evidence type="ECO:0000313" key="19">
    <source>
        <dbReference type="Proteomes" id="UP000501253"/>
    </source>
</evidence>
<keyword evidence="8" id="KW-0574">Periplasm</keyword>
<dbReference type="HAMAP" id="MF_01630">
    <property type="entry name" value="Nitrate_reduct_NapA"/>
    <property type="match status" value="1"/>
</dbReference>
<organism evidence="18 19">
    <name type="scientific">Thermosulfurimonas marina</name>
    <dbReference type="NCBI Taxonomy" id="2047767"/>
    <lineage>
        <taxon>Bacteria</taxon>
        <taxon>Pseudomonadati</taxon>
        <taxon>Thermodesulfobacteriota</taxon>
        <taxon>Thermodesulfobacteria</taxon>
        <taxon>Thermodesulfobacteriales</taxon>
        <taxon>Thermodesulfobacteriaceae</taxon>
        <taxon>Thermosulfurimonas</taxon>
    </lineage>
</organism>
<dbReference type="GO" id="GO:0006777">
    <property type="term" value="P:Mo-molybdopterin cofactor biosynthetic process"/>
    <property type="evidence" value="ECO:0007669"/>
    <property type="project" value="UniProtKB-UniRule"/>
</dbReference>
<dbReference type="InterPro" id="IPR006311">
    <property type="entry name" value="TAT_signal"/>
</dbReference>
<dbReference type="PANTHER" id="PTHR43105:SF11">
    <property type="entry name" value="PERIPLASMIC NITRATE REDUCTASE"/>
    <property type="match status" value="1"/>
</dbReference>
<gene>
    <name evidence="16" type="primary">napA</name>
    <name evidence="18" type="ORF">FVE67_02205</name>
</gene>
<evidence type="ECO:0000313" key="18">
    <source>
        <dbReference type="EMBL" id="QJA05683.1"/>
    </source>
</evidence>
<evidence type="ECO:0000256" key="6">
    <source>
        <dbReference type="ARBA" id="ARBA00022723"/>
    </source>
</evidence>
<feature type="binding site" evidence="16">
    <location>
        <position position="45"/>
    </location>
    <ligand>
        <name>[4Fe-4S] cluster</name>
        <dbReference type="ChEBI" id="CHEBI:49883"/>
    </ligand>
</feature>
<feature type="binding site" evidence="16">
    <location>
        <begin position="684"/>
        <end position="693"/>
    </location>
    <ligand>
        <name>Mo-bis(molybdopterin guanine dinucleotide)</name>
        <dbReference type="ChEBI" id="CHEBI:60539"/>
    </ligand>
</feature>
<dbReference type="Proteomes" id="UP000501253">
    <property type="component" value="Chromosome"/>
</dbReference>
<dbReference type="Pfam" id="PF00384">
    <property type="entry name" value="Molybdopterin"/>
    <property type="match status" value="1"/>
</dbReference>
<dbReference type="NCBIfam" id="TIGR01409">
    <property type="entry name" value="TAT_signal_seq"/>
    <property type="match status" value="1"/>
</dbReference>
<dbReference type="Pfam" id="PF04879">
    <property type="entry name" value="Molybdop_Fe4S4"/>
    <property type="match status" value="1"/>
</dbReference>
<dbReference type="GO" id="GO:0016020">
    <property type="term" value="C:membrane"/>
    <property type="evidence" value="ECO:0007669"/>
    <property type="project" value="TreeGrafter"/>
</dbReference>
<dbReference type="AlphaFoldDB" id="A0A6H1WR67"/>
<dbReference type="SMART" id="SM00926">
    <property type="entry name" value="Molybdop_Fe4S4"/>
    <property type="match status" value="1"/>
</dbReference>
<comment type="similarity">
    <text evidence="16">Belongs to the prokaryotic molybdopterin-containing oxidoreductase family. NasA/NapA/NarB subfamily.</text>
</comment>
<feature type="binding site" evidence="16">
    <location>
        <position position="169"/>
    </location>
    <ligand>
        <name>Mo-bis(molybdopterin guanine dinucleotide)</name>
        <dbReference type="ChEBI" id="CHEBI:60539"/>
    </ligand>
</feature>
<feature type="binding site" evidence="16">
    <location>
        <position position="503"/>
    </location>
    <ligand>
        <name>Mo-bis(molybdopterin guanine dinucleotide)</name>
        <dbReference type="ChEBI" id="CHEBI:60539"/>
    </ligand>
</feature>
<keyword evidence="9 16" id="KW-0249">Electron transport</keyword>
<dbReference type="FunFam" id="2.40.40.20:FF:000005">
    <property type="entry name" value="Periplasmic nitrate reductase"/>
    <property type="match status" value="1"/>
</dbReference>
<dbReference type="GO" id="GO:0009055">
    <property type="term" value="F:electron transfer activity"/>
    <property type="evidence" value="ECO:0007669"/>
    <property type="project" value="UniProtKB-UniRule"/>
</dbReference>
<comment type="catalytic activity">
    <reaction evidence="14 16">
        <text>2 Fe(II)-[cytochrome] + nitrate + 2 H(+) = 2 Fe(III)-[cytochrome] + nitrite + H2O</text>
        <dbReference type="Rhea" id="RHEA:12909"/>
        <dbReference type="Rhea" id="RHEA-COMP:11777"/>
        <dbReference type="Rhea" id="RHEA-COMP:11778"/>
        <dbReference type="ChEBI" id="CHEBI:15377"/>
        <dbReference type="ChEBI" id="CHEBI:15378"/>
        <dbReference type="ChEBI" id="CHEBI:16301"/>
        <dbReference type="ChEBI" id="CHEBI:17632"/>
        <dbReference type="ChEBI" id="CHEBI:29033"/>
        <dbReference type="ChEBI" id="CHEBI:29034"/>
        <dbReference type="EC" id="1.9.6.1"/>
    </reaction>
</comment>
<dbReference type="SUPFAM" id="SSF50692">
    <property type="entry name" value="ADC-like"/>
    <property type="match status" value="1"/>
</dbReference>
<feature type="binding site" evidence="16">
    <location>
        <position position="144"/>
    </location>
    <ligand>
        <name>Mo-bis(molybdopterin guanine dinucleotide)</name>
        <dbReference type="ChEBI" id="CHEBI:60539"/>
    </ligand>
</feature>
<evidence type="ECO:0000256" key="5">
    <source>
        <dbReference type="ARBA" id="ARBA00022505"/>
    </source>
</evidence>
<evidence type="ECO:0000256" key="2">
    <source>
        <dbReference type="ARBA" id="ARBA00011771"/>
    </source>
</evidence>
<keyword evidence="19" id="KW-1185">Reference proteome</keyword>
<dbReference type="KEGG" id="tmai:FVE67_02205"/>
<comment type="cofactor">
    <cofactor evidence="16">
        <name>Mo-bis(molybdopterin guanine dinucleotide)</name>
        <dbReference type="ChEBI" id="CHEBI:60539"/>
    </cofactor>
    <text evidence="16">Binds 1 molybdenum-bis(molybdopterin guanine dinucleotide) (Mo-bis-MGD) cofactor per subunit.</text>
</comment>
<evidence type="ECO:0000256" key="11">
    <source>
        <dbReference type="ARBA" id="ARBA00023004"/>
    </source>
</evidence>
<keyword evidence="11 16" id="KW-0408">Iron</keyword>
<evidence type="ECO:0000256" key="3">
    <source>
        <dbReference type="ARBA" id="ARBA00022448"/>
    </source>
</evidence>
<dbReference type="GO" id="GO:0030151">
    <property type="term" value="F:molybdenum ion binding"/>
    <property type="evidence" value="ECO:0007669"/>
    <property type="project" value="InterPro"/>
</dbReference>
<feature type="binding site" evidence="16">
    <location>
        <position position="52"/>
    </location>
    <ligand>
        <name>[4Fe-4S] cluster</name>
        <dbReference type="ChEBI" id="CHEBI:49883"/>
    </ligand>
</feature>
<evidence type="ECO:0000256" key="14">
    <source>
        <dbReference type="ARBA" id="ARBA00052176"/>
    </source>
</evidence>
<feature type="binding site" evidence="16">
    <location>
        <position position="768"/>
    </location>
    <ligand>
        <name>Mo-bis(molybdopterin guanine dinucleotide)</name>
        <dbReference type="ChEBI" id="CHEBI:60539"/>
    </ligand>
</feature>
<comment type="function">
    <text evidence="16">Catalytic subunit of the nitrate reductase complex NapAB. Receives electrons from NapB and catalyzes the reduction of nitrate to nitrite.</text>
</comment>
<dbReference type="GO" id="GO:0030313">
    <property type="term" value="C:cell envelope"/>
    <property type="evidence" value="ECO:0007669"/>
    <property type="project" value="UniProtKB-SubCell"/>
</dbReference>
<evidence type="ECO:0000256" key="8">
    <source>
        <dbReference type="ARBA" id="ARBA00022764"/>
    </source>
</evidence>
<comment type="function">
    <text evidence="15">Catalytic subunit of the periplasmic nitrate reductase complex NapAB. Receives electrons from NapB and catalyzes the reduction of nitrate to nitrite.</text>
</comment>
<comment type="caution">
    <text evidence="16">Lacks conserved residue(s) required for the propagation of feature annotation.</text>
</comment>
<reference evidence="18 19" key="1">
    <citation type="submission" date="2019-08" db="EMBL/GenBank/DDBJ databases">
        <title>Complete genome sequence of Thermosulfurimonas marina SU872T, an anaerobic thermophilic chemolithoautotrophic bacterium isolated from a shallow marine hydrothermal vent.</title>
        <authorList>
            <person name="Allioux M."/>
            <person name="Jebbar M."/>
            <person name="Slobodkina G."/>
            <person name="Slobodkin A."/>
            <person name="Moalic Y."/>
            <person name="Frolova A."/>
            <person name="Shao Z."/>
            <person name="Alain K."/>
        </authorList>
    </citation>
    <scope>NUCLEOTIDE SEQUENCE [LARGE SCALE GENOMIC DNA]</scope>
    <source>
        <strain evidence="18 19">SU872</strain>
    </source>
</reference>
<evidence type="ECO:0000259" key="17">
    <source>
        <dbReference type="PROSITE" id="PS51669"/>
    </source>
</evidence>
<dbReference type="GO" id="GO:0042128">
    <property type="term" value="P:nitrate assimilation"/>
    <property type="evidence" value="ECO:0007669"/>
    <property type="project" value="UniProtKB-UniRule"/>
</dbReference>
<protein>
    <recommendedName>
        <fullName evidence="16">Nitrate reductase</fullName>
        <ecNumber evidence="16">1.9.6.1</ecNumber>
    </recommendedName>
</protein>
<keyword evidence="12 16" id="KW-0411">Iron-sulfur</keyword>
<dbReference type="CDD" id="cd02754">
    <property type="entry name" value="MopB_Nitrate-R-NapA-like"/>
    <property type="match status" value="1"/>
</dbReference>
<dbReference type="RefSeq" id="WP_168719045.1">
    <property type="nucleotide sequence ID" value="NZ_CP042909.1"/>
</dbReference>
<feature type="binding site" evidence="16">
    <location>
        <position position="349"/>
    </location>
    <ligand>
        <name>Mo-bis(molybdopterin guanine dinucleotide)</name>
        <dbReference type="ChEBI" id="CHEBI:60539"/>
    </ligand>
</feature>
<dbReference type="InterPro" id="IPR006656">
    <property type="entry name" value="Mopterin_OxRdtase"/>
</dbReference>
<dbReference type="Gene3D" id="3.40.50.740">
    <property type="match status" value="1"/>
</dbReference>
<feature type="binding site" evidence="16">
    <location>
        <position position="758"/>
    </location>
    <ligand>
        <name>substrate</name>
    </ligand>
</feature>
<dbReference type="GO" id="GO:0050140">
    <property type="term" value="F:nitrate reductase (cytochrome) activity"/>
    <property type="evidence" value="ECO:0007669"/>
    <property type="project" value="UniProtKB-EC"/>
</dbReference>
<dbReference type="PROSITE" id="PS51669">
    <property type="entry name" value="4FE4S_MOW_BIS_MGD"/>
    <property type="match status" value="1"/>
</dbReference>
<dbReference type="SUPFAM" id="SSF53706">
    <property type="entry name" value="Formate dehydrogenase/DMSO reductase, domains 1-3"/>
    <property type="match status" value="1"/>
</dbReference>
<feature type="domain" description="4Fe-4S Mo/W bis-MGD-type" evidence="17">
    <location>
        <begin position="38"/>
        <end position="94"/>
    </location>
</feature>
<keyword evidence="10 16" id="KW-0560">Oxidoreductase</keyword>
<evidence type="ECO:0000256" key="15">
    <source>
        <dbReference type="ARBA" id="ARBA00055000"/>
    </source>
</evidence>
<dbReference type="InterPro" id="IPR009010">
    <property type="entry name" value="Asp_de-COase-like_dom_sf"/>
</dbReference>
<dbReference type="GO" id="GO:0005506">
    <property type="term" value="F:iron ion binding"/>
    <property type="evidence" value="ECO:0007669"/>
    <property type="project" value="UniProtKB-UniRule"/>
</dbReference>
<feature type="binding site" evidence="16">
    <location>
        <position position="785"/>
    </location>
    <ligand>
        <name>Mo-bis(molybdopterin guanine dinucleotide)</name>
        <dbReference type="ChEBI" id="CHEBI:60539"/>
    </ligand>
</feature>
<comment type="subunit">
    <text evidence="2">Heterodimer of a large and a small subunit.</text>
</comment>
<feature type="binding site" evidence="16">
    <location>
        <position position="80"/>
    </location>
    <ligand>
        <name>[4Fe-4S] cluster</name>
        <dbReference type="ChEBI" id="CHEBI:49883"/>
    </ligand>
</feature>
<keyword evidence="7 16" id="KW-0732">Signal</keyword>
<proteinExistence type="inferred from homology"/>
<dbReference type="PANTHER" id="PTHR43105">
    <property type="entry name" value="RESPIRATORY NITRATE REDUCTASE"/>
    <property type="match status" value="1"/>
</dbReference>
<dbReference type="Gene3D" id="3.40.228.10">
    <property type="entry name" value="Dimethylsulfoxide Reductase, domain 2"/>
    <property type="match status" value="1"/>
</dbReference>
<evidence type="ECO:0000256" key="13">
    <source>
        <dbReference type="ARBA" id="ARBA00023063"/>
    </source>
</evidence>
<evidence type="ECO:0000256" key="7">
    <source>
        <dbReference type="ARBA" id="ARBA00022729"/>
    </source>
</evidence>
<dbReference type="GO" id="GO:0045333">
    <property type="term" value="P:cellular respiration"/>
    <property type="evidence" value="ECO:0007669"/>
    <property type="project" value="UniProtKB-ARBA"/>
</dbReference>
<comment type="cofactor">
    <cofactor evidence="16">
        <name>[4Fe-4S] cluster</name>
        <dbReference type="ChEBI" id="CHEBI:49883"/>
    </cofactor>
    <text evidence="16">Binds 1 [4Fe-4S] cluster.</text>
</comment>
<keyword evidence="3 16" id="KW-0813">Transport</keyword>
<evidence type="ECO:0000256" key="1">
    <source>
        <dbReference type="ARBA" id="ARBA00004196"/>
    </source>
</evidence>
<keyword evidence="13 16" id="KW-0534">Nitrate assimilation</keyword>
<feature type="binding site" evidence="16">
    <location>
        <position position="173"/>
    </location>
    <ligand>
        <name>Mo-bis(molybdopterin guanine dinucleotide)</name>
        <dbReference type="ChEBI" id="CHEBI:60539"/>
    </ligand>
</feature>
<name>A0A6H1WR67_9BACT</name>
<evidence type="ECO:0000256" key="10">
    <source>
        <dbReference type="ARBA" id="ARBA00023002"/>
    </source>
</evidence>
<dbReference type="Pfam" id="PF01568">
    <property type="entry name" value="Molydop_binding"/>
    <property type="match status" value="1"/>
</dbReference>
<keyword evidence="5 16" id="KW-0500">Molybdenum</keyword>
<dbReference type="GO" id="GO:0009325">
    <property type="term" value="C:nitrate reductase complex"/>
    <property type="evidence" value="ECO:0007669"/>
    <property type="project" value="TreeGrafter"/>
</dbReference>
<accession>A0A6H1WR67</accession>
<dbReference type="InterPro" id="IPR006657">
    <property type="entry name" value="MoPterin_dinucl-bd_dom"/>
</dbReference>
<comment type="subcellular location">
    <subcellularLocation>
        <location evidence="1">Cell envelope</location>
    </subcellularLocation>
    <subcellularLocation>
        <location evidence="16">Secreted</location>
    </subcellularLocation>
    <text evidence="16">Membrane-associated.</text>
</comment>
<dbReference type="PROSITE" id="PS51318">
    <property type="entry name" value="TAT"/>
    <property type="match status" value="1"/>
</dbReference>
<feature type="binding site" evidence="16">
    <location>
        <begin position="257"/>
        <end position="259"/>
    </location>
    <ligand>
        <name>Mo-bis(molybdopterin guanine dinucleotide)</name>
        <dbReference type="ChEBI" id="CHEBI:60539"/>
    </ligand>
</feature>
<sequence>MGMTRRQFIKRTAALTAASLVGVELPKIEKAAQAADVEEWHPGVCRFCGVGCRVYLGLKKGKPVAIKGIPESATNKGYLCMKGMLFYRIIHHPERLTKPLYRERKDQPFREISWEEALRIAARKFAETVVKYGPDATAYYGSGQALTEETYLFQKIMRGGLGTNNVEGNPRLCMASAVGGYLTSFGADEPIGSYADIEKAYCFFIIGSNMAECHPVIFRRVMNRKFAKPNEVKVINADPRVSPTSRIADLHLQFRPGTDLALLNAMAYVIIEEGLYDQEFIQKYCKFKIGKPPKDVTFEEYKEFLKQYTPERAAEICGGNITPEKIRTAARWFATSKATMSLWTMGINQRSRGVWANNLIHNLHLLTGQLCKPGADSFSLTGQPNACGGVREGGGLCHILPAHRPVKIDKLRHQVEDLWGIPRGTIPPKPGYHTIAMFRAVNQGKIKALWVNCTSPAQSLPNCDFYRKGLAREDLFLVVTDIFPTKTTELANLVLPTAFHFEKTGVYGCTERRSQLTVKVVDPPREAKPEVWIVREWALRMAEEFERLGDRRRAENLRICVKPFLGKEEGYELPKAIWEEYTQKLTKGRDNDLSGATYEVLKQRPDGVQWPAPTKEHALKGGTYKKFVRGIDPLAEEEGRKLGISGPYVFYGPAHKDHKLYLWLRPYKGAAEEPDAEYPFYLSTGRVIDHWHTSSMTGRIPELLRANPYAYVEINPKDAARLGIKPNDMVEIETRRGKIVLPAKVYEGPIQGMVFIYWHDMAEERMANRVTKDAFDPGSKEPEFKICACRIRKVSGPRPLKPYVVGHKI</sequence>
<evidence type="ECO:0000256" key="4">
    <source>
        <dbReference type="ARBA" id="ARBA00022485"/>
    </source>
</evidence>
<evidence type="ECO:0000256" key="12">
    <source>
        <dbReference type="ARBA" id="ARBA00023014"/>
    </source>
</evidence>
<comment type="PTM">
    <text evidence="16">Predicted to be exported by the Tat system. The position of the signal peptide cleavage has not been experimentally proven.</text>
</comment>
<evidence type="ECO:0000256" key="16">
    <source>
        <dbReference type="HAMAP-Rule" id="MF_01630"/>
    </source>
</evidence>
<dbReference type="InterPro" id="IPR019546">
    <property type="entry name" value="TAT_signal_bac_arc"/>
</dbReference>
<dbReference type="GO" id="GO:0051539">
    <property type="term" value="F:4 iron, 4 sulfur cluster binding"/>
    <property type="evidence" value="ECO:0007669"/>
    <property type="project" value="UniProtKB-KW"/>
</dbReference>
<dbReference type="Gene3D" id="2.40.40.20">
    <property type="match status" value="1"/>
</dbReference>
<dbReference type="InterPro" id="IPR050123">
    <property type="entry name" value="Prok_molybdopt-oxidoreductase"/>
</dbReference>
<keyword evidence="4 16" id="KW-0004">4Fe-4S</keyword>
<feature type="binding site" evidence="16">
    <location>
        <position position="82"/>
    </location>
    <ligand>
        <name>Mo-bis(molybdopterin guanine dinucleotide)</name>
        <dbReference type="ChEBI" id="CHEBI:60539"/>
    </ligand>
</feature>
<dbReference type="InterPro" id="IPR010051">
    <property type="entry name" value="Periplasm_NO3_reductase_lsu"/>
</dbReference>
<dbReference type="InterPro" id="IPR006963">
    <property type="entry name" value="Mopterin_OxRdtase_4Fe-4S_dom"/>
</dbReference>
<evidence type="ECO:0000256" key="9">
    <source>
        <dbReference type="ARBA" id="ARBA00022982"/>
    </source>
</evidence>
<dbReference type="Gene3D" id="2.20.25.90">
    <property type="entry name" value="ADC-like domains"/>
    <property type="match status" value="1"/>
</dbReference>
<dbReference type="EMBL" id="CP042909">
    <property type="protein sequence ID" value="QJA05683.1"/>
    <property type="molecule type" value="Genomic_DNA"/>
</dbReference>
<feature type="binding site" evidence="16">
    <location>
        <position position="345"/>
    </location>
    <ligand>
        <name>Mo-bis(molybdopterin guanine dinucleotide)</name>
        <dbReference type="ChEBI" id="CHEBI:60539"/>
    </ligand>
</feature>
<keyword evidence="6 16" id="KW-0479">Metal-binding</keyword>